<gene>
    <name evidence="1" type="ORF">S01H4_62027</name>
</gene>
<comment type="caution">
    <text evidence="1">The sequence shown here is derived from an EMBL/GenBank/DDBJ whole genome shotgun (WGS) entry which is preliminary data.</text>
</comment>
<feature type="non-terminal residue" evidence="1">
    <location>
        <position position="1"/>
    </location>
</feature>
<proteinExistence type="predicted"/>
<reference evidence="1" key="1">
    <citation type="journal article" date="2014" name="Front. Microbiol.">
        <title>High frequency of phylogenetically diverse reductive dehalogenase-homologous genes in deep subseafloor sedimentary metagenomes.</title>
        <authorList>
            <person name="Kawai M."/>
            <person name="Futagami T."/>
            <person name="Toyoda A."/>
            <person name="Takaki Y."/>
            <person name="Nishi S."/>
            <person name="Hori S."/>
            <person name="Arai W."/>
            <person name="Tsubouchi T."/>
            <person name="Morono Y."/>
            <person name="Uchiyama I."/>
            <person name="Ito T."/>
            <person name="Fujiyama A."/>
            <person name="Inagaki F."/>
            <person name="Takami H."/>
        </authorList>
    </citation>
    <scope>NUCLEOTIDE SEQUENCE</scope>
    <source>
        <strain evidence="1">Expedition CK06-06</strain>
    </source>
</reference>
<protein>
    <submittedName>
        <fullName evidence="1">Uncharacterized protein</fullName>
    </submittedName>
</protein>
<dbReference type="AlphaFoldDB" id="X1E5J8"/>
<evidence type="ECO:0000313" key="1">
    <source>
        <dbReference type="EMBL" id="GAH15675.1"/>
    </source>
</evidence>
<name>X1E5J8_9ZZZZ</name>
<dbReference type="PANTHER" id="PTHR37292:SF2">
    <property type="entry name" value="DUF262 DOMAIN-CONTAINING PROTEIN"/>
    <property type="match status" value="1"/>
</dbReference>
<sequence>VLEEEHNLEKVLNIFIRVNSGGTQLSYSDILLSIAIAQWQDYDAREEIYSLVDDLNLMGESFNFEKDFVLKASLVLSDIKTVAFRIYNFNRNNMLKIEQLWSKIKEALTITVRLLTTWGYSRDTLVSNNAIIPLAYYILRKGNPKGIITSRDYSADRERMQRW</sequence>
<organism evidence="1">
    <name type="scientific">marine sediment metagenome</name>
    <dbReference type="NCBI Taxonomy" id="412755"/>
    <lineage>
        <taxon>unclassified sequences</taxon>
        <taxon>metagenomes</taxon>
        <taxon>ecological metagenomes</taxon>
    </lineage>
</organism>
<accession>X1E5J8</accession>
<dbReference type="EMBL" id="BART01036913">
    <property type="protein sequence ID" value="GAH15675.1"/>
    <property type="molecule type" value="Genomic_DNA"/>
</dbReference>
<dbReference type="PANTHER" id="PTHR37292">
    <property type="entry name" value="VNG6097C"/>
    <property type="match status" value="1"/>
</dbReference>
<feature type="non-terminal residue" evidence="1">
    <location>
        <position position="163"/>
    </location>
</feature>